<gene>
    <name evidence="1" type="ORF">FPZ54_03625</name>
</gene>
<keyword evidence="2" id="KW-1185">Reference proteome</keyword>
<evidence type="ECO:0000313" key="2">
    <source>
        <dbReference type="Proteomes" id="UP000318055"/>
    </source>
</evidence>
<sequence length="172" mass="19421">MVGNPKFLSDLYRVEAQVRVTCRGCKATEIWELDALIAEVRRNGGNTDWRAARAAIKCPRHCAAPWIDLASIPFGRQRARRRAHRDALINLALQILREAANRSSREAVGTIEVRLALHVLRPFVSDSRLLAEYWNAATIEPRHPWTSCHLPYRAIAARLIARGASVDEPNRP</sequence>
<accession>A0A518RCL1</accession>
<dbReference type="Proteomes" id="UP000318055">
    <property type="component" value="Chromosome"/>
</dbReference>
<proteinExistence type="predicted"/>
<dbReference type="AlphaFoldDB" id="A0A518RCL1"/>
<dbReference type="EMBL" id="CP042239">
    <property type="protein sequence ID" value="QDX25203.1"/>
    <property type="molecule type" value="Genomic_DNA"/>
</dbReference>
<organism evidence="1 2">
    <name type="scientific">Sphingomonas suaedae</name>
    <dbReference type="NCBI Taxonomy" id="2599297"/>
    <lineage>
        <taxon>Bacteria</taxon>
        <taxon>Pseudomonadati</taxon>
        <taxon>Pseudomonadota</taxon>
        <taxon>Alphaproteobacteria</taxon>
        <taxon>Sphingomonadales</taxon>
        <taxon>Sphingomonadaceae</taxon>
        <taxon>Sphingomonas</taxon>
    </lineage>
</organism>
<dbReference type="RefSeq" id="WP_145845074.1">
    <property type="nucleotide sequence ID" value="NZ_CP042239.1"/>
</dbReference>
<protein>
    <submittedName>
        <fullName evidence="1">Uncharacterized protein</fullName>
    </submittedName>
</protein>
<dbReference type="KEGG" id="ssua:FPZ54_03625"/>
<name>A0A518RCL1_9SPHN</name>
<dbReference type="OrthoDB" id="7560532at2"/>
<reference evidence="1 2" key="1">
    <citation type="submission" date="2019-07" db="EMBL/GenBank/DDBJ databases">
        <title>Sphingomonas alkalisoli sp. nov., isolated from rhizosphere soil of Suaedae salsa.</title>
        <authorList>
            <person name="Zhang H."/>
            <person name="Xu L."/>
            <person name="Zhang J.-X."/>
            <person name="Sun J.-Q."/>
        </authorList>
    </citation>
    <scope>NUCLEOTIDE SEQUENCE [LARGE SCALE GENOMIC DNA]</scope>
    <source>
        <strain evidence="1 2">XS-10</strain>
    </source>
</reference>
<evidence type="ECO:0000313" key="1">
    <source>
        <dbReference type="EMBL" id="QDX25203.1"/>
    </source>
</evidence>